<evidence type="ECO:0000256" key="5">
    <source>
        <dbReference type="ARBA" id="ARBA00060793"/>
    </source>
</evidence>
<evidence type="ECO:0000256" key="1">
    <source>
        <dbReference type="ARBA" id="ARBA00022602"/>
    </source>
</evidence>
<dbReference type="GO" id="GO:0016831">
    <property type="term" value="F:carboxy-lyase activity"/>
    <property type="evidence" value="ECO:0007669"/>
    <property type="project" value="TreeGrafter"/>
</dbReference>
<dbReference type="Pfam" id="PF02441">
    <property type="entry name" value="Flavoprotein"/>
    <property type="match status" value="1"/>
</dbReference>
<dbReference type="KEGG" id="flt:Sv326_0056"/>
<feature type="binding site" evidence="6">
    <location>
        <begin position="9"/>
        <end position="11"/>
    </location>
    <ligand>
        <name>FMN</name>
        <dbReference type="ChEBI" id="CHEBI:58210"/>
    </ligand>
</feature>
<dbReference type="SUPFAM" id="SSF52507">
    <property type="entry name" value="Homo-oligomeric flavin-containing Cys decarboxylases, HFCD"/>
    <property type="match status" value="1"/>
</dbReference>
<keyword evidence="4 6" id="KW-0808">Transferase</keyword>
<dbReference type="Gene3D" id="3.40.50.1950">
    <property type="entry name" value="Flavin prenyltransferase-like"/>
    <property type="match status" value="1"/>
</dbReference>
<dbReference type="PANTHER" id="PTHR43374">
    <property type="entry name" value="FLAVIN PRENYLTRANSFERASE"/>
    <property type="match status" value="1"/>
</dbReference>
<comment type="similarity">
    <text evidence="5 6">Belongs to the UbiX/PAD1 family.</text>
</comment>
<proteinExistence type="inferred from homology"/>
<feature type="binding site" evidence="6">
    <location>
        <position position="121"/>
    </location>
    <ligand>
        <name>FMN</name>
        <dbReference type="ChEBI" id="CHEBI:58210"/>
    </ligand>
</feature>
<evidence type="ECO:0000256" key="4">
    <source>
        <dbReference type="ARBA" id="ARBA00022679"/>
    </source>
</evidence>
<evidence type="ECO:0000259" key="7">
    <source>
        <dbReference type="Pfam" id="PF02441"/>
    </source>
</evidence>
<dbReference type="FunFam" id="3.40.50.1950:FF:000001">
    <property type="entry name" value="Flavin prenyltransferase UbiX"/>
    <property type="match status" value="1"/>
</dbReference>
<protein>
    <recommendedName>
        <fullName evidence="6">Flavin prenyltransferase UbiX</fullName>
        <ecNumber evidence="6">2.5.1.129</ecNumber>
    </recommendedName>
</protein>
<organism evidence="8 9">
    <name type="scientific">Fermentimicrarchaeum limneticum</name>
    <dbReference type="NCBI Taxonomy" id="2795018"/>
    <lineage>
        <taxon>Archaea</taxon>
        <taxon>Candidatus Micrarchaeota</taxon>
        <taxon>Candidatus Fermentimicrarchaeales</taxon>
        <taxon>Candidatus Fermentimicrarchaeaceae</taxon>
        <taxon>Candidatus Fermentimicrarchaeum</taxon>
    </lineage>
</organism>
<feature type="binding site" evidence="6">
    <location>
        <position position="33"/>
    </location>
    <ligand>
        <name>FMN</name>
        <dbReference type="ChEBI" id="CHEBI:58210"/>
    </ligand>
</feature>
<dbReference type="GO" id="GO:0106141">
    <property type="term" value="F:flavin prenyltransferase activity"/>
    <property type="evidence" value="ECO:0007669"/>
    <property type="project" value="UniProtKB-EC"/>
</dbReference>
<feature type="binding site" evidence="6">
    <location>
        <begin position="86"/>
        <end position="89"/>
    </location>
    <ligand>
        <name>FMN</name>
        <dbReference type="ChEBI" id="CHEBI:58210"/>
    </ligand>
</feature>
<dbReference type="AlphaFoldDB" id="A0A7D5XC31"/>
<feature type="binding site" evidence="6">
    <location>
        <position position="98"/>
    </location>
    <ligand>
        <name>FMN</name>
        <dbReference type="ChEBI" id="CHEBI:58210"/>
    </ligand>
</feature>
<dbReference type="InterPro" id="IPR036551">
    <property type="entry name" value="Flavin_trans-like"/>
</dbReference>
<keyword evidence="2 6" id="KW-0285">Flavoprotein</keyword>
<dbReference type="HAMAP" id="MF_01984">
    <property type="entry name" value="ubiX_pad"/>
    <property type="match status" value="1"/>
</dbReference>
<dbReference type="EC" id="2.5.1.129" evidence="6"/>
<keyword evidence="1 6" id="KW-0637">Prenyltransferase</keyword>
<evidence type="ECO:0000313" key="9">
    <source>
        <dbReference type="Proteomes" id="UP000510821"/>
    </source>
</evidence>
<dbReference type="InterPro" id="IPR003382">
    <property type="entry name" value="Flavoprotein"/>
</dbReference>
<feature type="domain" description="Flavoprotein" evidence="7">
    <location>
        <begin position="1"/>
        <end position="172"/>
    </location>
</feature>
<evidence type="ECO:0000256" key="3">
    <source>
        <dbReference type="ARBA" id="ARBA00022643"/>
    </source>
</evidence>
<dbReference type="NCBIfam" id="TIGR00421">
    <property type="entry name" value="ubiX_pad"/>
    <property type="match status" value="1"/>
</dbReference>
<evidence type="ECO:0000256" key="2">
    <source>
        <dbReference type="ARBA" id="ARBA00022630"/>
    </source>
</evidence>
<comment type="function">
    <text evidence="6">Flavin prenyltransferase that catalyzes the synthesis of the prenylated FMN cofactor (prenyl-FMN) for 4-hydroxy-3-polyprenylbenzoic acid decarboxylase UbiD. The prenyltransferase is metal-independent and links a dimethylallyl moiety from dimethylallyl monophosphate (DMAP) to the flavin N5 and C6 atoms of FMN.</text>
</comment>
<keyword evidence="3 6" id="KW-0288">FMN</keyword>
<dbReference type="NCBIfam" id="NF004685">
    <property type="entry name" value="PRK06029.1"/>
    <property type="match status" value="1"/>
</dbReference>
<sequence length="185" mass="20260">MRIILALTGASGIQIGIRLAEALRKHELHIIVSETAKKVMNYEVESADKVLSKMKKYGKVYDESAIDAAPASGSSLFDAMVVCPCSMKTLSAIANGYCCNLITRSADVMLKEGRKLILVPRETPVSAIHLENMLKLSRLGVVILPASPAFYHKPKGVGDMVDFIVGKILDSLGIQNQLYKRWGRK</sequence>
<dbReference type="EMBL" id="CP058998">
    <property type="protein sequence ID" value="QLJ52231.1"/>
    <property type="molecule type" value="Genomic_DNA"/>
</dbReference>
<gene>
    <name evidence="6" type="primary">ubiX</name>
    <name evidence="8" type="ORF">Sv326_0056</name>
</gene>
<name>A0A7D5XC31_FERL1</name>
<accession>A0A7D5XC31</accession>
<feature type="binding site" evidence="6">
    <location>
        <position position="167"/>
    </location>
    <ligand>
        <name>dimethylallyl phosphate</name>
        <dbReference type="ChEBI" id="CHEBI:88052"/>
    </ligand>
</feature>
<dbReference type="PANTHER" id="PTHR43374:SF1">
    <property type="entry name" value="FLAVIN PRENYLTRANSFERASE PAD1, MITOCHONDRIAL"/>
    <property type="match status" value="1"/>
</dbReference>
<reference evidence="9" key="1">
    <citation type="submission" date="2020-07" db="EMBL/GenBank/DDBJ databases">
        <title>Metabolic diversity and evolutionary history of the archaeal phylum ###Micrarchaeota### uncovered from a freshwater lake metagenome.</title>
        <authorList>
            <person name="Kadnikov V.V."/>
            <person name="Savvichev A.S."/>
            <person name="Mardanov A.V."/>
            <person name="Beletsky A.V."/>
            <person name="Chupakov A.V."/>
            <person name="Kokryatskaya N.M."/>
            <person name="Pimenov N.V."/>
            <person name="Ravin N.V."/>
        </authorList>
    </citation>
    <scope>NUCLEOTIDE SEQUENCE [LARGE SCALE GENOMIC DNA]</scope>
</reference>
<comment type="catalytic activity">
    <reaction evidence="6">
        <text>dimethylallyl phosphate + FMNH2 = prenylated FMNH2 + phosphate</text>
        <dbReference type="Rhea" id="RHEA:37743"/>
        <dbReference type="ChEBI" id="CHEBI:43474"/>
        <dbReference type="ChEBI" id="CHEBI:57618"/>
        <dbReference type="ChEBI" id="CHEBI:87467"/>
        <dbReference type="ChEBI" id="CHEBI:88052"/>
        <dbReference type="EC" id="2.5.1.129"/>
    </reaction>
</comment>
<evidence type="ECO:0000313" key="8">
    <source>
        <dbReference type="EMBL" id="QLJ52231.1"/>
    </source>
</evidence>
<evidence type="ECO:0000256" key="6">
    <source>
        <dbReference type="HAMAP-Rule" id="MF_01984"/>
    </source>
</evidence>
<dbReference type="InterPro" id="IPR004507">
    <property type="entry name" value="UbiX-like"/>
</dbReference>
<dbReference type="Proteomes" id="UP000510821">
    <property type="component" value="Chromosome"/>
</dbReference>
<feature type="binding site" evidence="6">
    <location>
        <position position="151"/>
    </location>
    <ligand>
        <name>dimethylallyl phosphate</name>
        <dbReference type="ChEBI" id="CHEBI:88052"/>
    </ligand>
</feature>